<evidence type="ECO:0000256" key="2">
    <source>
        <dbReference type="PROSITE-ProRule" id="PRU00335"/>
    </source>
</evidence>
<dbReference type="InterPro" id="IPR036271">
    <property type="entry name" value="Tet_transcr_reg_TetR-rel_C_sf"/>
</dbReference>
<dbReference type="PANTHER" id="PTHR30328:SF54">
    <property type="entry name" value="HTH-TYPE TRANSCRIPTIONAL REPRESSOR SCO4008"/>
    <property type="match status" value="1"/>
</dbReference>
<dbReference type="OrthoDB" id="9789566at2"/>
<organism evidence="4 5">
    <name type="scientific">Flavobacterium stagni</name>
    <dbReference type="NCBI Taxonomy" id="2506421"/>
    <lineage>
        <taxon>Bacteria</taxon>
        <taxon>Pseudomonadati</taxon>
        <taxon>Bacteroidota</taxon>
        <taxon>Flavobacteriia</taxon>
        <taxon>Flavobacteriales</taxon>
        <taxon>Flavobacteriaceae</taxon>
        <taxon>Flavobacterium</taxon>
    </lineage>
</organism>
<gene>
    <name evidence="4" type="ORF">EQG61_05405</name>
</gene>
<dbReference type="PROSITE" id="PS01081">
    <property type="entry name" value="HTH_TETR_1"/>
    <property type="match status" value="1"/>
</dbReference>
<dbReference type="Pfam" id="PF08359">
    <property type="entry name" value="TetR_C_4"/>
    <property type="match status" value="1"/>
</dbReference>
<name>A0A4Q1KBW9_9FLAO</name>
<dbReference type="InterPro" id="IPR050109">
    <property type="entry name" value="HTH-type_TetR-like_transc_reg"/>
</dbReference>
<accession>A0A4Q1KBW9</accession>
<dbReference type="PRINTS" id="PR00455">
    <property type="entry name" value="HTHTETR"/>
</dbReference>
<comment type="caution">
    <text evidence="4">The sequence shown here is derived from an EMBL/GenBank/DDBJ whole genome shotgun (WGS) entry which is preliminary data.</text>
</comment>
<reference evidence="5" key="1">
    <citation type="submission" date="2019-01" db="EMBL/GenBank/DDBJ databases">
        <title>Cytophagaceae bacterium strain CAR-16.</title>
        <authorList>
            <person name="Chen W.-M."/>
        </authorList>
    </citation>
    <scope>NUCLEOTIDE SEQUENCE [LARGE SCALE GENOMIC DNA]</scope>
    <source>
        <strain evidence="5">WWJ-16</strain>
    </source>
</reference>
<dbReference type="InterPro" id="IPR023772">
    <property type="entry name" value="DNA-bd_HTH_TetR-type_CS"/>
</dbReference>
<dbReference type="AlphaFoldDB" id="A0A4Q1KBW9"/>
<dbReference type="InterPro" id="IPR009057">
    <property type="entry name" value="Homeodomain-like_sf"/>
</dbReference>
<dbReference type="PANTHER" id="PTHR30328">
    <property type="entry name" value="TRANSCRIPTIONAL REPRESSOR"/>
    <property type="match status" value="1"/>
</dbReference>
<dbReference type="InterPro" id="IPR013570">
    <property type="entry name" value="Tscrpt_reg_YsiA_C"/>
</dbReference>
<evidence type="ECO:0000313" key="4">
    <source>
        <dbReference type="EMBL" id="RXR23407.1"/>
    </source>
</evidence>
<feature type="domain" description="HTH tetR-type" evidence="3">
    <location>
        <begin position="4"/>
        <end position="64"/>
    </location>
</feature>
<keyword evidence="5" id="KW-1185">Reference proteome</keyword>
<dbReference type="PROSITE" id="PS50977">
    <property type="entry name" value="HTH_TETR_2"/>
    <property type="match status" value="1"/>
</dbReference>
<sequence>MEFNDKQIEILKVAETLFAEEGFDGTSVRDIAKAANINIAMISYYFGSKEKLLEALILKRAAALKLKMENLFQTELSPIEKVEQMIDLYFDTINCNRSMYQILHFEIMTKKRDIDTQHFTEVKINNLKMLENVIHEGQQKGLFSPTVNIGLIPTLVIGTLMNFSMNRHFYEKLYGLTSDEAFENYINGPLKQHIKLTIKALLTYEV</sequence>
<dbReference type="Gene3D" id="1.10.357.10">
    <property type="entry name" value="Tetracycline Repressor, domain 2"/>
    <property type="match status" value="1"/>
</dbReference>
<dbReference type="EMBL" id="SBKN01000002">
    <property type="protein sequence ID" value="RXR23407.1"/>
    <property type="molecule type" value="Genomic_DNA"/>
</dbReference>
<dbReference type="RefSeq" id="WP_129460887.1">
    <property type="nucleotide sequence ID" value="NZ_SBKN01000002.1"/>
</dbReference>
<dbReference type="GO" id="GO:0003677">
    <property type="term" value="F:DNA binding"/>
    <property type="evidence" value="ECO:0007669"/>
    <property type="project" value="UniProtKB-UniRule"/>
</dbReference>
<feature type="DNA-binding region" description="H-T-H motif" evidence="2">
    <location>
        <begin position="27"/>
        <end position="46"/>
    </location>
</feature>
<keyword evidence="1 2" id="KW-0238">DNA-binding</keyword>
<evidence type="ECO:0000313" key="5">
    <source>
        <dbReference type="Proteomes" id="UP000289857"/>
    </source>
</evidence>
<dbReference type="InterPro" id="IPR001647">
    <property type="entry name" value="HTH_TetR"/>
</dbReference>
<dbReference type="Pfam" id="PF00440">
    <property type="entry name" value="TetR_N"/>
    <property type="match status" value="1"/>
</dbReference>
<dbReference type="SUPFAM" id="SSF48498">
    <property type="entry name" value="Tetracyclin repressor-like, C-terminal domain"/>
    <property type="match status" value="1"/>
</dbReference>
<protein>
    <submittedName>
        <fullName evidence="4">TetR/AcrR family transcriptional regulator</fullName>
    </submittedName>
</protein>
<dbReference type="Gene3D" id="1.10.10.60">
    <property type="entry name" value="Homeodomain-like"/>
    <property type="match status" value="1"/>
</dbReference>
<dbReference type="Proteomes" id="UP000289857">
    <property type="component" value="Unassembled WGS sequence"/>
</dbReference>
<proteinExistence type="predicted"/>
<evidence type="ECO:0000259" key="3">
    <source>
        <dbReference type="PROSITE" id="PS50977"/>
    </source>
</evidence>
<evidence type="ECO:0000256" key="1">
    <source>
        <dbReference type="ARBA" id="ARBA00023125"/>
    </source>
</evidence>
<dbReference type="SUPFAM" id="SSF46689">
    <property type="entry name" value="Homeodomain-like"/>
    <property type="match status" value="1"/>
</dbReference>